<dbReference type="InterPro" id="IPR005025">
    <property type="entry name" value="FMN_Rdtase-like_dom"/>
</dbReference>
<dbReference type="SUPFAM" id="SSF52218">
    <property type="entry name" value="Flavoproteins"/>
    <property type="match status" value="1"/>
</dbReference>
<dbReference type="PANTHER" id="PTHR30543:SF21">
    <property type="entry name" value="NAD(P)H-DEPENDENT FMN REDUCTASE LOT6"/>
    <property type="match status" value="1"/>
</dbReference>
<dbReference type="InterPro" id="IPR029039">
    <property type="entry name" value="Flavoprotein-like_sf"/>
</dbReference>
<dbReference type="Gene3D" id="3.40.50.360">
    <property type="match status" value="1"/>
</dbReference>
<comment type="caution">
    <text evidence="2">The sequence shown here is derived from an EMBL/GenBank/DDBJ whole genome shotgun (WGS) entry which is preliminary data.</text>
</comment>
<name>A0A0G1WXB0_9BACT</name>
<dbReference type="STRING" id="1618671.UY67_C0027G0007"/>
<dbReference type="AlphaFoldDB" id="A0A0G1WXB0"/>
<accession>A0A0G1WXB0</accession>
<dbReference type="GO" id="GO:0010181">
    <property type="term" value="F:FMN binding"/>
    <property type="evidence" value="ECO:0007669"/>
    <property type="project" value="TreeGrafter"/>
</dbReference>
<evidence type="ECO:0000313" key="3">
    <source>
        <dbReference type="Proteomes" id="UP000034273"/>
    </source>
</evidence>
<dbReference type="PANTHER" id="PTHR30543">
    <property type="entry name" value="CHROMATE REDUCTASE"/>
    <property type="match status" value="1"/>
</dbReference>
<dbReference type="InterPro" id="IPR050712">
    <property type="entry name" value="NAD(P)H-dep_reductase"/>
</dbReference>
<protein>
    <submittedName>
        <fullName evidence="2">Benzoquinone reductase</fullName>
    </submittedName>
</protein>
<sequence length="180" mass="19834">MNILVIYGSLNEKSLNKELAESMPALAPENMHLEIVRVPEFSLYSAEREAVFPADVAAFKQKIADADGIIIATPEYNRGIPGSLKNCIDWTSRPFGQHPWGAKPVAVCGASGGPRGTIVAQYDLKRIMNYFGARLMGTPEFHLDNSDKKIENGVLKDEKTKVLLQKYIAAFKAHVELCGK</sequence>
<feature type="domain" description="NADPH-dependent FMN reductase-like" evidence="1">
    <location>
        <begin position="1"/>
        <end position="146"/>
    </location>
</feature>
<organism evidence="2 3">
    <name type="scientific">Candidatus Kaiserbacteria bacterium GW2011_GWA2_52_12</name>
    <dbReference type="NCBI Taxonomy" id="1618671"/>
    <lineage>
        <taxon>Bacteria</taxon>
        <taxon>Candidatus Kaiseribacteriota</taxon>
    </lineage>
</organism>
<dbReference type="GO" id="GO:0005829">
    <property type="term" value="C:cytosol"/>
    <property type="evidence" value="ECO:0007669"/>
    <property type="project" value="TreeGrafter"/>
</dbReference>
<evidence type="ECO:0000313" key="2">
    <source>
        <dbReference type="EMBL" id="KKW23170.1"/>
    </source>
</evidence>
<dbReference type="Proteomes" id="UP000034273">
    <property type="component" value="Unassembled WGS sequence"/>
</dbReference>
<dbReference type="GO" id="GO:0016491">
    <property type="term" value="F:oxidoreductase activity"/>
    <property type="evidence" value="ECO:0007669"/>
    <property type="project" value="InterPro"/>
</dbReference>
<gene>
    <name evidence="2" type="ORF">UY67_C0027G0007</name>
</gene>
<reference evidence="2 3" key="1">
    <citation type="journal article" date="2015" name="Nature">
        <title>rRNA introns, odd ribosomes, and small enigmatic genomes across a large radiation of phyla.</title>
        <authorList>
            <person name="Brown C.T."/>
            <person name="Hug L.A."/>
            <person name="Thomas B.C."/>
            <person name="Sharon I."/>
            <person name="Castelle C.J."/>
            <person name="Singh A."/>
            <person name="Wilkins M.J."/>
            <person name="Williams K.H."/>
            <person name="Banfield J.F."/>
        </authorList>
    </citation>
    <scope>NUCLEOTIDE SEQUENCE [LARGE SCALE GENOMIC DNA]</scope>
</reference>
<evidence type="ECO:0000259" key="1">
    <source>
        <dbReference type="Pfam" id="PF03358"/>
    </source>
</evidence>
<dbReference type="Pfam" id="PF03358">
    <property type="entry name" value="FMN_red"/>
    <property type="match status" value="1"/>
</dbReference>
<proteinExistence type="predicted"/>
<dbReference type="EMBL" id="LCQW01000027">
    <property type="protein sequence ID" value="KKW23170.1"/>
    <property type="molecule type" value="Genomic_DNA"/>
</dbReference>